<dbReference type="RefSeq" id="WP_146921591.1">
    <property type="nucleotide sequence ID" value="NZ_CP042430.1"/>
</dbReference>
<sequence>MFYNPAEIMPIEGNGSTVKNRPLTIDNLQPGGAPRWCRADGVQATYIDQTTGGWLPGALVTSPRLYNQDGSGLHSIQVGVITEPTAAAIAERATAYQTFITYTLARGGSVEILAGGTATITANLATLNGLPAISGCPRMRFTQDQD</sequence>
<proteinExistence type="predicted"/>
<organism evidence="1 2">
    <name type="scientific">Baekduia soli</name>
    <dbReference type="NCBI Taxonomy" id="496014"/>
    <lineage>
        <taxon>Bacteria</taxon>
        <taxon>Bacillati</taxon>
        <taxon>Actinomycetota</taxon>
        <taxon>Thermoleophilia</taxon>
        <taxon>Solirubrobacterales</taxon>
        <taxon>Baekduiaceae</taxon>
        <taxon>Baekduia</taxon>
    </lineage>
</organism>
<name>A0A5B8U8W3_9ACTN</name>
<evidence type="ECO:0000313" key="2">
    <source>
        <dbReference type="Proteomes" id="UP000321805"/>
    </source>
</evidence>
<reference evidence="1 2" key="1">
    <citation type="journal article" date="2018" name="J. Microbiol.">
        <title>Baekduia soli gen. nov., sp. nov., a novel bacterium isolated from the soil of Baekdu Mountain and proposal of a novel family name, Baekduiaceae fam. nov.</title>
        <authorList>
            <person name="An D.S."/>
            <person name="Siddiqi M.Z."/>
            <person name="Kim K.H."/>
            <person name="Yu H.S."/>
            <person name="Im W.T."/>
        </authorList>
    </citation>
    <scope>NUCLEOTIDE SEQUENCE [LARGE SCALE GENOMIC DNA]</scope>
    <source>
        <strain evidence="1 2">BR7-21</strain>
    </source>
</reference>
<protein>
    <submittedName>
        <fullName evidence="1">Uncharacterized protein</fullName>
    </submittedName>
</protein>
<evidence type="ECO:0000313" key="1">
    <source>
        <dbReference type="EMBL" id="QEC49228.1"/>
    </source>
</evidence>
<dbReference type="EMBL" id="CP042430">
    <property type="protein sequence ID" value="QEC49228.1"/>
    <property type="molecule type" value="Genomic_DNA"/>
</dbReference>
<dbReference type="KEGG" id="bsol:FSW04_17675"/>
<dbReference type="AlphaFoldDB" id="A0A5B8U8W3"/>
<keyword evidence="2" id="KW-1185">Reference proteome</keyword>
<dbReference type="Proteomes" id="UP000321805">
    <property type="component" value="Chromosome"/>
</dbReference>
<gene>
    <name evidence="1" type="ORF">FSW04_17675</name>
</gene>
<accession>A0A5B8U8W3</accession>